<dbReference type="STRING" id="1054147.F4Q671"/>
<reference evidence="2" key="1">
    <citation type="journal article" date="2011" name="Genome Res.">
        <title>Phylogeny-wide analysis of social amoeba genomes highlights ancient origins for complex intercellular communication.</title>
        <authorList>
            <person name="Heidel A.J."/>
            <person name="Lawal H.M."/>
            <person name="Felder M."/>
            <person name="Schilde C."/>
            <person name="Helps N.R."/>
            <person name="Tunggal B."/>
            <person name="Rivero F."/>
            <person name="John U."/>
            <person name="Schleicher M."/>
            <person name="Eichinger L."/>
            <person name="Platzer M."/>
            <person name="Noegel A.A."/>
            <person name="Schaap P."/>
            <person name="Gloeckner G."/>
        </authorList>
    </citation>
    <scope>NUCLEOTIDE SEQUENCE [LARGE SCALE GENOMIC DNA]</scope>
    <source>
        <strain evidence="2">SH3</strain>
    </source>
</reference>
<dbReference type="Pfam" id="PF05725">
    <property type="entry name" value="FNIP"/>
    <property type="match status" value="1"/>
</dbReference>
<dbReference type="EMBL" id="GL883021">
    <property type="protein sequence ID" value="EGG17445.1"/>
    <property type="molecule type" value="Genomic_DNA"/>
</dbReference>
<keyword evidence="2" id="KW-1185">Reference proteome</keyword>
<dbReference type="GeneID" id="14868899"/>
<dbReference type="AlphaFoldDB" id="F4Q671"/>
<dbReference type="PANTHER" id="PTHR32134:SF169">
    <property type="entry name" value="FNIP REPEAT-CONTAINING PROTEIN-RELATED"/>
    <property type="match status" value="1"/>
</dbReference>
<dbReference type="InterPro" id="IPR008615">
    <property type="entry name" value="FNIP"/>
</dbReference>
<dbReference type="PANTHER" id="PTHR32134">
    <property type="entry name" value="FNIP REPEAT-CONTAINING PROTEIN"/>
    <property type="match status" value="1"/>
</dbReference>
<evidence type="ECO:0000313" key="2">
    <source>
        <dbReference type="Proteomes" id="UP000007797"/>
    </source>
</evidence>
<name>F4Q671_CACFS</name>
<organism evidence="1 2">
    <name type="scientific">Cavenderia fasciculata</name>
    <name type="common">Slime mold</name>
    <name type="synonym">Dictyostelium fasciculatum</name>
    <dbReference type="NCBI Taxonomy" id="261658"/>
    <lineage>
        <taxon>Eukaryota</taxon>
        <taxon>Amoebozoa</taxon>
        <taxon>Evosea</taxon>
        <taxon>Eumycetozoa</taxon>
        <taxon>Dictyostelia</taxon>
        <taxon>Acytosteliales</taxon>
        <taxon>Cavenderiaceae</taxon>
        <taxon>Cavenderia</taxon>
    </lineage>
</organism>
<dbReference type="InterPro" id="IPR051251">
    <property type="entry name" value="STK_FNIP-Repeat"/>
</dbReference>
<dbReference type="Proteomes" id="UP000007797">
    <property type="component" value="Unassembled WGS sequence"/>
</dbReference>
<sequence length="635" mass="72638">MSMEKLSNLILSQIITDIGDNVDIICLLLTCKKLYHNSGLRRLVKFKGIEVITDTGYESKQFKATATQFKLNSFKDILKNRILDQHVICLPDHHNDLYPQWIQDIIYDMNRADQSNIKTAMVKNSQTTSKRLESLYSIPSIETLFIEEKDKDVTVDLNIPLLPRLQHLSVRAQKLNICQDQAINTTLKSLKLDVATKYTLSELQLTKFVSLTELTFNSYFVTNIGPGLFPSSLTSLTLRPTEIPPRDTFLSLVYLDIHLSKDEIKAKVQDQRFIDLESLSKLKTLVITDDNFLDQDRKYCITFSVPPSIKVLTIWSECVEIPSQCSMPLLEELSVQQKTLIDGRISLLLCTSIKDLLIYECAEIIPANIIPPTLEKLSIYKYIDEDILGQDVLPPSLTHLYINGKYESVNIPQTLIKLKQAFNNDPLPQHLKKLAWESSGSDSQLQKNVLSSSYPTSLESLNLIEIDWRCTIDNIPPVKKLSLLLPLPKENWIADIPIYSITSRISVSQQQWLSSNTTHLTCRLSTHLSKGAFRLDEIINHTNVRYLRLIISTSVTTYQFSIQRLDADNNNVLVLETNTLTGGIITQRKSINNTQQQQQQQYDPLYLYYDIGSPRSTSRDEYQLKWTFDPSNKLK</sequence>
<evidence type="ECO:0000313" key="1">
    <source>
        <dbReference type="EMBL" id="EGG17445.1"/>
    </source>
</evidence>
<gene>
    <name evidence="1" type="ORF">DFA_08440</name>
</gene>
<accession>F4Q671</accession>
<dbReference type="SUPFAM" id="SSF52058">
    <property type="entry name" value="L domain-like"/>
    <property type="match status" value="1"/>
</dbReference>
<proteinExistence type="predicted"/>
<dbReference type="RefSeq" id="XP_004355929.1">
    <property type="nucleotide sequence ID" value="XM_004355876.1"/>
</dbReference>
<protein>
    <submittedName>
        <fullName evidence="1">Uncharacterized protein</fullName>
    </submittedName>
</protein>
<dbReference type="KEGG" id="dfa:DFA_08440"/>